<organism evidence="1 2">
    <name type="scientific">Siculibacillus lacustris</name>
    <dbReference type="NCBI Taxonomy" id="1549641"/>
    <lineage>
        <taxon>Bacteria</taxon>
        <taxon>Pseudomonadati</taxon>
        <taxon>Pseudomonadota</taxon>
        <taxon>Alphaproteobacteria</taxon>
        <taxon>Hyphomicrobiales</taxon>
        <taxon>Ancalomicrobiaceae</taxon>
        <taxon>Siculibacillus</taxon>
    </lineage>
</organism>
<dbReference type="Pfam" id="PF09424">
    <property type="entry name" value="YqeY"/>
    <property type="match status" value="1"/>
</dbReference>
<dbReference type="Gene3D" id="1.10.1510.10">
    <property type="entry name" value="Uncharacterised protein YqeY/AIM41 PF09424, N-terminal domain"/>
    <property type="match status" value="1"/>
</dbReference>
<accession>A0A4Q9VPL8</accession>
<dbReference type="PANTHER" id="PTHR28055:SF1">
    <property type="entry name" value="ALTERED INHERITANCE OF MITOCHONDRIA PROTEIN 41, MITOCHONDRIAL"/>
    <property type="match status" value="1"/>
</dbReference>
<dbReference type="InterPro" id="IPR003789">
    <property type="entry name" value="Asn/Gln_tRNA_amidoTrase-B-like"/>
</dbReference>
<dbReference type="Gene3D" id="1.10.10.410">
    <property type="match status" value="1"/>
</dbReference>
<dbReference type="GO" id="GO:0016884">
    <property type="term" value="F:carbon-nitrogen ligase activity, with glutamine as amido-N-donor"/>
    <property type="evidence" value="ECO:0007669"/>
    <property type="project" value="InterPro"/>
</dbReference>
<dbReference type="OrthoDB" id="9788127at2"/>
<dbReference type="EMBL" id="SJFN01000014">
    <property type="protein sequence ID" value="TBW37681.1"/>
    <property type="molecule type" value="Genomic_DNA"/>
</dbReference>
<evidence type="ECO:0000313" key="2">
    <source>
        <dbReference type="Proteomes" id="UP000292781"/>
    </source>
</evidence>
<reference evidence="1 2" key="1">
    <citation type="submission" date="2019-02" db="EMBL/GenBank/DDBJ databases">
        <title>Siculibacillus lacustris gen. nov., sp. nov., a new rosette-forming bacterium isolated from a freshwater crater lake (Lake St. Ana, Romania).</title>
        <authorList>
            <person name="Felfoldi T."/>
            <person name="Marton Z."/>
            <person name="Szabo A."/>
            <person name="Mentes A."/>
            <person name="Boka K."/>
            <person name="Marialigeti K."/>
            <person name="Mathe I."/>
            <person name="Koncz M."/>
            <person name="Schumann P."/>
            <person name="Toth E."/>
        </authorList>
    </citation>
    <scope>NUCLEOTIDE SEQUENCE [LARGE SCALE GENOMIC DNA]</scope>
    <source>
        <strain evidence="1 2">SA-279</strain>
    </source>
</reference>
<dbReference type="RefSeq" id="WP_131309654.1">
    <property type="nucleotide sequence ID" value="NZ_SJFN01000014.1"/>
</dbReference>
<dbReference type="SUPFAM" id="SSF89095">
    <property type="entry name" value="GatB/YqeY motif"/>
    <property type="match status" value="1"/>
</dbReference>
<dbReference type="PANTHER" id="PTHR28055">
    <property type="entry name" value="ALTERED INHERITANCE OF MITOCHONDRIA PROTEIN 41, MITOCHONDRIAL"/>
    <property type="match status" value="1"/>
</dbReference>
<name>A0A4Q9VPL8_9HYPH</name>
<gene>
    <name evidence="1" type="ORF">EYW49_11130</name>
</gene>
<dbReference type="InterPro" id="IPR042184">
    <property type="entry name" value="YqeY/Aim41_N"/>
</dbReference>
<evidence type="ECO:0000313" key="1">
    <source>
        <dbReference type="EMBL" id="TBW37681.1"/>
    </source>
</evidence>
<dbReference type="InterPro" id="IPR019004">
    <property type="entry name" value="YqeY/Aim41"/>
</dbReference>
<dbReference type="InterPro" id="IPR023168">
    <property type="entry name" value="GatB_Yqey_C_2"/>
</dbReference>
<proteinExistence type="predicted"/>
<comment type="caution">
    <text evidence="1">The sequence shown here is derived from an EMBL/GenBank/DDBJ whole genome shotgun (WGS) entry which is preliminary data.</text>
</comment>
<protein>
    <submittedName>
        <fullName evidence="1">GatB/YqeY domain-containing protein</fullName>
    </submittedName>
</protein>
<sequence>MMRDELNAAVKVAMKAGEKARLSTLRMIGAAIKDKDIAGRTGGAEHISDAEIAELLAKLVKSREDSARLYDEGGRPELAAKEREEIAVIREFMPRQMDEAEAAAAIAALVGELGAAGPKDMGRVMAALKERFAGRMDFGKASGLVKAALTA</sequence>
<dbReference type="Proteomes" id="UP000292781">
    <property type="component" value="Unassembled WGS sequence"/>
</dbReference>
<keyword evidence="2" id="KW-1185">Reference proteome</keyword>
<dbReference type="AlphaFoldDB" id="A0A4Q9VPL8"/>